<keyword evidence="2" id="KW-1185">Reference proteome</keyword>
<organism evidence="1 2">
    <name type="scientific">Streptomyces tibetensis</name>
    <dbReference type="NCBI Taxonomy" id="2382123"/>
    <lineage>
        <taxon>Bacteria</taxon>
        <taxon>Bacillati</taxon>
        <taxon>Actinomycetota</taxon>
        <taxon>Actinomycetes</taxon>
        <taxon>Kitasatosporales</taxon>
        <taxon>Streptomycetaceae</taxon>
        <taxon>Streptomyces</taxon>
    </lineage>
</organism>
<name>A0ABW6N8A5_9ACTN</name>
<reference evidence="1 2" key="1">
    <citation type="submission" date="2024-10" db="EMBL/GenBank/DDBJ databases">
        <title>The Natural Products Discovery Center: Release of the First 8490 Sequenced Strains for Exploring Actinobacteria Biosynthetic Diversity.</title>
        <authorList>
            <person name="Kalkreuter E."/>
            <person name="Kautsar S.A."/>
            <person name="Yang D."/>
            <person name="Bader C.D."/>
            <person name="Teijaro C.N."/>
            <person name="Fluegel L."/>
            <person name="Davis C.M."/>
            <person name="Simpson J.R."/>
            <person name="Lauterbach L."/>
            <person name="Steele A.D."/>
            <person name="Gui C."/>
            <person name="Meng S."/>
            <person name="Li G."/>
            <person name="Viehrig K."/>
            <person name="Ye F."/>
            <person name="Su P."/>
            <person name="Kiefer A.F."/>
            <person name="Nichols A."/>
            <person name="Cepeda A.J."/>
            <person name="Yan W."/>
            <person name="Fan B."/>
            <person name="Jiang Y."/>
            <person name="Adhikari A."/>
            <person name="Zheng C.-J."/>
            <person name="Schuster L."/>
            <person name="Cowan T.M."/>
            <person name="Smanski M.J."/>
            <person name="Chevrette M.G."/>
            <person name="De Carvalho L.P.S."/>
            <person name="Shen B."/>
        </authorList>
    </citation>
    <scope>NUCLEOTIDE SEQUENCE [LARGE SCALE GENOMIC DNA]</scope>
    <source>
        <strain evidence="1 2">NPDC005497</strain>
    </source>
</reference>
<accession>A0ABW6N8A5</accession>
<evidence type="ECO:0000313" key="1">
    <source>
        <dbReference type="EMBL" id="MFF0009534.1"/>
    </source>
</evidence>
<dbReference type="Proteomes" id="UP001601422">
    <property type="component" value="Unassembled WGS sequence"/>
</dbReference>
<proteinExistence type="predicted"/>
<sequence>MTTPPGDDERVPPQRSPLAQWAETIEMSFIEAGQSLTDPGTAVTFLRTLDVFQRTIQGSHAQGVIDDAQLRELEATIEGMRQVPSLVVTR</sequence>
<protein>
    <submittedName>
        <fullName evidence="1">Uncharacterized protein</fullName>
    </submittedName>
</protein>
<evidence type="ECO:0000313" key="2">
    <source>
        <dbReference type="Proteomes" id="UP001601422"/>
    </source>
</evidence>
<dbReference type="RefSeq" id="WP_389835426.1">
    <property type="nucleotide sequence ID" value="NZ_JBIAJP010000021.1"/>
</dbReference>
<gene>
    <name evidence="1" type="ORF">ACFYQT_39770</name>
</gene>
<dbReference type="EMBL" id="JBIAJP010000021">
    <property type="protein sequence ID" value="MFF0009534.1"/>
    <property type="molecule type" value="Genomic_DNA"/>
</dbReference>
<comment type="caution">
    <text evidence="1">The sequence shown here is derived from an EMBL/GenBank/DDBJ whole genome shotgun (WGS) entry which is preliminary data.</text>
</comment>